<protein>
    <recommendedName>
        <fullName evidence="7">Ankyrin</fullName>
    </recommendedName>
</protein>
<dbReference type="Pfam" id="PF12796">
    <property type="entry name" value="Ank_2"/>
    <property type="match status" value="1"/>
</dbReference>
<dbReference type="PROSITE" id="PS50088">
    <property type="entry name" value="ANK_REPEAT"/>
    <property type="match status" value="2"/>
</dbReference>
<comment type="caution">
    <text evidence="5">The sequence shown here is derived from an EMBL/GenBank/DDBJ whole genome shotgun (WGS) entry which is preliminary data.</text>
</comment>
<dbReference type="SMART" id="SM00248">
    <property type="entry name" value="ANK"/>
    <property type="match status" value="7"/>
</dbReference>
<name>A0ABR0KJQ1_9EURO</name>
<accession>A0ABR0KJQ1</accession>
<evidence type="ECO:0000256" key="3">
    <source>
        <dbReference type="PROSITE-ProRule" id="PRU00023"/>
    </source>
</evidence>
<dbReference type="InterPro" id="IPR036770">
    <property type="entry name" value="Ankyrin_rpt-contain_sf"/>
</dbReference>
<dbReference type="SUPFAM" id="SSF48403">
    <property type="entry name" value="Ankyrin repeat"/>
    <property type="match status" value="1"/>
</dbReference>
<dbReference type="PANTHER" id="PTHR24198:SF165">
    <property type="entry name" value="ANKYRIN REPEAT-CONTAINING PROTEIN-RELATED"/>
    <property type="match status" value="1"/>
</dbReference>
<dbReference type="InterPro" id="IPR002110">
    <property type="entry name" value="Ankyrin_rpt"/>
</dbReference>
<keyword evidence="6" id="KW-1185">Reference proteome</keyword>
<dbReference type="Gene3D" id="1.25.40.20">
    <property type="entry name" value="Ankyrin repeat-containing domain"/>
    <property type="match status" value="2"/>
</dbReference>
<evidence type="ECO:0000256" key="2">
    <source>
        <dbReference type="ARBA" id="ARBA00023043"/>
    </source>
</evidence>
<reference evidence="5 6" key="1">
    <citation type="submission" date="2023-08" db="EMBL/GenBank/DDBJ databases">
        <title>Black Yeasts Isolated from many extreme environments.</title>
        <authorList>
            <person name="Coleine C."/>
            <person name="Stajich J.E."/>
            <person name="Selbmann L."/>
        </authorList>
    </citation>
    <scope>NUCLEOTIDE SEQUENCE [LARGE SCALE GENOMIC DNA]</scope>
    <source>
        <strain evidence="5 6">CCFEE 5885</strain>
    </source>
</reference>
<dbReference type="EMBL" id="JAVRRG010000015">
    <property type="protein sequence ID" value="KAK5098148.1"/>
    <property type="molecule type" value="Genomic_DNA"/>
</dbReference>
<keyword evidence="2 3" id="KW-0040">ANK repeat</keyword>
<feature type="repeat" description="ANK" evidence="3">
    <location>
        <begin position="123"/>
        <end position="147"/>
    </location>
</feature>
<proteinExistence type="predicted"/>
<organism evidence="5 6">
    <name type="scientific">Lithohypha guttulata</name>
    <dbReference type="NCBI Taxonomy" id="1690604"/>
    <lineage>
        <taxon>Eukaryota</taxon>
        <taxon>Fungi</taxon>
        <taxon>Dikarya</taxon>
        <taxon>Ascomycota</taxon>
        <taxon>Pezizomycotina</taxon>
        <taxon>Eurotiomycetes</taxon>
        <taxon>Chaetothyriomycetidae</taxon>
        <taxon>Chaetothyriales</taxon>
        <taxon>Trichomeriaceae</taxon>
        <taxon>Lithohypha</taxon>
    </lineage>
</organism>
<dbReference type="PROSITE" id="PS50297">
    <property type="entry name" value="ANK_REP_REGION"/>
    <property type="match status" value="2"/>
</dbReference>
<evidence type="ECO:0008006" key="7">
    <source>
        <dbReference type="Google" id="ProtNLM"/>
    </source>
</evidence>
<feature type="repeat" description="ANK" evidence="3">
    <location>
        <begin position="157"/>
        <end position="189"/>
    </location>
</feature>
<feature type="region of interest" description="Disordered" evidence="4">
    <location>
        <begin position="598"/>
        <end position="618"/>
    </location>
</feature>
<evidence type="ECO:0000256" key="4">
    <source>
        <dbReference type="SAM" id="MobiDB-lite"/>
    </source>
</evidence>
<keyword evidence="1" id="KW-0677">Repeat</keyword>
<evidence type="ECO:0000313" key="6">
    <source>
        <dbReference type="Proteomes" id="UP001345013"/>
    </source>
</evidence>
<evidence type="ECO:0000256" key="1">
    <source>
        <dbReference type="ARBA" id="ARBA00022737"/>
    </source>
</evidence>
<evidence type="ECO:0000313" key="5">
    <source>
        <dbReference type="EMBL" id="KAK5098148.1"/>
    </source>
</evidence>
<dbReference type="PANTHER" id="PTHR24198">
    <property type="entry name" value="ANKYRIN REPEAT AND PROTEIN KINASE DOMAIN-CONTAINING PROTEIN"/>
    <property type="match status" value="1"/>
</dbReference>
<gene>
    <name evidence="5" type="ORF">LTR24_001970</name>
</gene>
<sequence length="618" mass="68419">MATMPKNFSMITINGIDYMPTPHEVDPTQPKDMVWNQFPFHNAFLSDPTWFDGIGQNPIESRRIWSLAEATQVEEIAKFLSEHPNRGVDMLFDAASKGKPHVVRFLLAEGVKPNGDAAKGEDDTWDPLHAAAYQGRLECVKVLVEEGGVSPNERAGLGGTPLMRACWGGREDVVAYLLEHGADMTLRQTATDGDDDSNTGTNAFEFAAGSGSVECARKLIDHGKMAGLNVTELAGRKSLAAAAQSGNLEMLHLVLELGDYPQQDSNGTWTPSLSTIAEHQKWALLYALQITLTRSQRALPLLISYIEVLDPVSKEPVFSSLSQETFDNLVAFIYGLAGNPGDLDRELLLLVLKTFFTSVYDFSSSRVREQNVILNDAFVVAARYNNTEVLQLLLSLPSIRPEWKVNIDPNHLSQDTAPMSTTALYSAAGQGHIGIVNLLFDTFGTALDVHLGNGKFVNGPTALFRAVWDGQLDTRAIEPETEDTAEASEGSQRDGFTQKVLDDEDKESALPEELKKQPPLRIVIVATMSFSYSIAVMNEDTWALHSGETLLNEQGELVRHEQTRTADEMQVVRMVLDLEEGDMEWLRKLQWRKSDQELLASEKSDSKRTLKERPEVMP</sequence>
<dbReference type="Proteomes" id="UP001345013">
    <property type="component" value="Unassembled WGS sequence"/>
</dbReference>